<proteinExistence type="predicted"/>
<dbReference type="Gene3D" id="1.25.40.390">
    <property type="match status" value="2"/>
</dbReference>
<accession>A0A078REP6</accession>
<evidence type="ECO:0000313" key="3">
    <source>
        <dbReference type="Proteomes" id="UP000028134"/>
    </source>
</evidence>
<keyword evidence="1" id="KW-0732">Signal</keyword>
<gene>
    <name evidence="2" type="ORF">M097_0048</name>
</gene>
<dbReference type="PROSITE" id="PS51257">
    <property type="entry name" value="PROKAR_LIPOPROTEIN"/>
    <property type="match status" value="1"/>
</dbReference>
<evidence type="ECO:0000313" key="2">
    <source>
        <dbReference type="EMBL" id="KDS33788.1"/>
    </source>
</evidence>
<dbReference type="Gene3D" id="1.20.120.840">
    <property type="entry name" value="SusD-like, tetratrico peptide repeats domain"/>
    <property type="match status" value="1"/>
</dbReference>
<dbReference type="InterPro" id="IPR041662">
    <property type="entry name" value="SusD-like_2"/>
</dbReference>
<name>A0A078REP6_PHOVU</name>
<evidence type="ECO:0000256" key="1">
    <source>
        <dbReference type="SAM" id="SignalP"/>
    </source>
</evidence>
<dbReference type="SUPFAM" id="SSF48452">
    <property type="entry name" value="TPR-like"/>
    <property type="match status" value="1"/>
</dbReference>
<reference evidence="2 3" key="1">
    <citation type="submission" date="2014-04" db="EMBL/GenBank/DDBJ databases">
        <authorList>
            <person name="Sears C."/>
            <person name="Carroll K."/>
            <person name="Sack B.R."/>
            <person name="Qadri F."/>
            <person name="Myers L.L."/>
            <person name="Chung G.-T."/>
            <person name="Escheverria P."/>
            <person name="Fraser C.M."/>
            <person name="Sadzewicz L."/>
            <person name="Shefchek K.A."/>
            <person name="Tallon L."/>
            <person name="Das S.P."/>
            <person name="Daugherty S."/>
            <person name="Mongodin E.F."/>
        </authorList>
    </citation>
    <scope>NUCLEOTIDE SEQUENCE [LARGE SCALE GENOMIC DNA]</scope>
    <source>
        <strain evidence="3">3775 SL(B) 10 (iv)</strain>
    </source>
</reference>
<dbReference type="InterPro" id="IPR011990">
    <property type="entry name" value="TPR-like_helical_dom_sf"/>
</dbReference>
<feature type="chain" id="PRO_5001744893" evidence="1">
    <location>
        <begin position="21"/>
        <end position="494"/>
    </location>
</feature>
<feature type="signal peptide" evidence="1">
    <location>
        <begin position="1"/>
        <end position="20"/>
    </location>
</feature>
<comment type="caution">
    <text evidence="2">The sequence shown here is derived from an EMBL/GenBank/DDBJ whole genome shotgun (WGS) entry which is preliminary data.</text>
</comment>
<dbReference type="Pfam" id="PF12771">
    <property type="entry name" value="SusD-like_2"/>
    <property type="match status" value="1"/>
</dbReference>
<sequence length="494" mass="55595">MMKKYIKYMASLLAVSFAMSACIDLEEMNVDPNNATTTNPSLLLTGVAYSAFNQTSSDACHAAKMLILTSGESKYQVYKWTRGDFDYYSNLRDVTKMSEEAGEGSAYQALAHFFRANYFYQLTLDFGSIPYTDALKAETDANYQPAYDSQEVVLAGILKELEEADKMLEGSDEIISGDIIYNGNLVNWRKLINAYRLRILMSLSGKEKVGDIDVKSEFSKIVADGPLMESLSDNGQLIYLDQQDNRYPYFNDSDFGSGRFMDSTYIAALATRQDPRLFAVATQTPNAEKAGKAINDFSSYDGGDPAVPYSLVNDKAVAGNCSKPAPRYYQTPTNEPMVLLGYVEQQLILAEAVVRGWIQGDDKIYYESAVKASFEFYQKYAVSVADYLTQDAAAEYLRNDKVAYSSSLSTDEKIERIIMQKYLPTFLQGSIWLPYYEALRTGYPDFRRAAGVSLPYRWMYPQDEYNNNATHVEAALNEQFGGSDKTSDKPWWLQ</sequence>
<organism evidence="2 3">
    <name type="scientific">Phocaeicola vulgatus str. 3775 SL</name>
    <name type="common">B</name>
    <name type="synonym">iv</name>
    <dbReference type="NCBI Taxonomy" id="1339350"/>
    <lineage>
        <taxon>Bacteria</taxon>
        <taxon>Pseudomonadati</taxon>
        <taxon>Bacteroidota</taxon>
        <taxon>Bacteroidia</taxon>
        <taxon>Bacteroidales</taxon>
        <taxon>Bacteroidaceae</taxon>
        <taxon>Phocaeicola</taxon>
    </lineage>
</organism>
<dbReference type="PATRIC" id="fig|1339350.3.peg.44"/>
<dbReference type="EMBL" id="JNHI01000001">
    <property type="protein sequence ID" value="KDS33788.1"/>
    <property type="molecule type" value="Genomic_DNA"/>
</dbReference>
<protein>
    <submittedName>
        <fullName evidence="2">Starch-binding associating with outer membrane family protein</fullName>
    </submittedName>
</protein>
<dbReference type="Proteomes" id="UP000028134">
    <property type="component" value="Unassembled WGS sequence"/>
</dbReference>
<dbReference type="AlphaFoldDB" id="A0A078REP6"/>